<dbReference type="EMBL" id="JAFHLB010000012">
    <property type="protein sequence ID" value="MBN3578201.1"/>
    <property type="molecule type" value="Genomic_DNA"/>
</dbReference>
<dbReference type="PANTHER" id="PTHR30250">
    <property type="entry name" value="PST FAMILY PREDICTED COLANIC ACID TRANSPORTER"/>
    <property type="match status" value="1"/>
</dbReference>
<feature type="transmembrane region" description="Helical" evidence="6">
    <location>
        <begin position="380"/>
        <end position="404"/>
    </location>
</feature>
<evidence type="ECO:0000313" key="8">
    <source>
        <dbReference type="Proteomes" id="UP000779070"/>
    </source>
</evidence>
<protein>
    <recommendedName>
        <fullName evidence="9">Polysaccharide biosynthesis protein</fullName>
    </recommendedName>
</protein>
<evidence type="ECO:0000256" key="3">
    <source>
        <dbReference type="ARBA" id="ARBA00022692"/>
    </source>
</evidence>
<feature type="transmembrane region" description="Helical" evidence="6">
    <location>
        <begin position="168"/>
        <end position="187"/>
    </location>
</feature>
<keyword evidence="4 6" id="KW-1133">Transmembrane helix</keyword>
<sequence>MLVRYVNIFLRLFTLATRFAFIAVIAYLLPSEDVADYGYIVAISGYFAYVVGLEFYTFANREIITSSSESRRTIIFNQLSLYLGLHVFLIPVLALLLISSGFDLPFVIIICAISFLDHFCLESNRILISIGRVNSATIILFIRGALWSIVAIAIMYSFPEHQTLETVAYTWAGLLIVANIFSLFELFRLKGKLRLEPRWIKYGIISCMVLFIASLSSRGVYIFDRFFIESASNKSILAAYTIYITISNSIIAAVDAAIVSFLFPMVVKTAHDNDKISFDAVMKKFKYGCWSISLFSGLILMLFIGDIISILGKSEYYDSLYMFKWILFSSIVSVFSLPYHVGLYALNKDRVIMWSSIFSFGVFVVLSFFSTSFFNNVDYVIYSVVLSNVAMFLSKWFYFNFYYLNEFCESKL</sequence>
<dbReference type="InterPro" id="IPR050833">
    <property type="entry name" value="Poly_Biosynth_Transport"/>
</dbReference>
<evidence type="ECO:0000256" key="5">
    <source>
        <dbReference type="ARBA" id="ARBA00023136"/>
    </source>
</evidence>
<organism evidence="7 8">
    <name type="scientific">Vibrio neptunius</name>
    <dbReference type="NCBI Taxonomy" id="170651"/>
    <lineage>
        <taxon>Bacteria</taxon>
        <taxon>Pseudomonadati</taxon>
        <taxon>Pseudomonadota</taxon>
        <taxon>Gammaproteobacteria</taxon>
        <taxon>Vibrionales</taxon>
        <taxon>Vibrionaceae</taxon>
        <taxon>Vibrio</taxon>
    </lineage>
</organism>
<feature type="transmembrane region" description="Helical" evidence="6">
    <location>
        <begin position="287"/>
        <end position="310"/>
    </location>
</feature>
<dbReference type="Proteomes" id="UP000779070">
    <property type="component" value="Unassembled WGS sequence"/>
</dbReference>
<keyword evidence="5 6" id="KW-0472">Membrane</keyword>
<accession>A0ABS3A138</accession>
<feature type="transmembrane region" description="Helical" evidence="6">
    <location>
        <begin position="133"/>
        <end position="156"/>
    </location>
</feature>
<reference evidence="7 8" key="1">
    <citation type="submission" date="2021-02" db="EMBL/GenBank/DDBJ databases">
        <title>Draft Genome Sequences of 5 Vibrio neptunius Strains Isolated From of Bivalve Hatcheries.</title>
        <authorList>
            <person name="Galvis F."/>
            <person name="Barja J.L."/>
            <person name="Lemos M.L."/>
            <person name="Balado M."/>
        </authorList>
    </citation>
    <scope>NUCLEOTIDE SEQUENCE [LARGE SCALE GENOMIC DNA]</scope>
    <source>
        <strain evidence="7 8">PP-145.98</strain>
    </source>
</reference>
<feature type="transmembrane region" description="Helical" evidence="6">
    <location>
        <begin position="322"/>
        <end position="339"/>
    </location>
</feature>
<dbReference type="PANTHER" id="PTHR30250:SF11">
    <property type="entry name" value="O-ANTIGEN TRANSPORTER-RELATED"/>
    <property type="match status" value="1"/>
</dbReference>
<evidence type="ECO:0000256" key="1">
    <source>
        <dbReference type="ARBA" id="ARBA00004651"/>
    </source>
</evidence>
<proteinExistence type="predicted"/>
<keyword evidence="8" id="KW-1185">Reference proteome</keyword>
<evidence type="ECO:0008006" key="9">
    <source>
        <dbReference type="Google" id="ProtNLM"/>
    </source>
</evidence>
<gene>
    <name evidence="7" type="ORF">JYA62_11020</name>
</gene>
<evidence type="ECO:0000256" key="4">
    <source>
        <dbReference type="ARBA" id="ARBA00022989"/>
    </source>
</evidence>
<feature type="transmembrane region" description="Helical" evidence="6">
    <location>
        <begin position="12"/>
        <end position="31"/>
    </location>
</feature>
<feature type="transmembrane region" description="Helical" evidence="6">
    <location>
        <begin position="79"/>
        <end position="98"/>
    </location>
</feature>
<evidence type="ECO:0000256" key="6">
    <source>
        <dbReference type="SAM" id="Phobius"/>
    </source>
</evidence>
<name>A0ABS3A138_9VIBR</name>
<comment type="subcellular location">
    <subcellularLocation>
        <location evidence="1">Cell membrane</location>
        <topology evidence="1">Multi-pass membrane protein</topology>
    </subcellularLocation>
</comment>
<feature type="transmembrane region" description="Helical" evidence="6">
    <location>
        <begin position="351"/>
        <end position="374"/>
    </location>
</feature>
<feature type="transmembrane region" description="Helical" evidence="6">
    <location>
        <begin position="199"/>
        <end position="217"/>
    </location>
</feature>
<feature type="transmembrane region" description="Helical" evidence="6">
    <location>
        <begin position="104"/>
        <end position="121"/>
    </location>
</feature>
<evidence type="ECO:0000256" key="2">
    <source>
        <dbReference type="ARBA" id="ARBA00022475"/>
    </source>
</evidence>
<feature type="transmembrane region" description="Helical" evidence="6">
    <location>
        <begin position="237"/>
        <end position="266"/>
    </location>
</feature>
<keyword evidence="2" id="KW-1003">Cell membrane</keyword>
<keyword evidence="3 6" id="KW-0812">Transmembrane</keyword>
<comment type="caution">
    <text evidence="7">The sequence shown here is derived from an EMBL/GenBank/DDBJ whole genome shotgun (WGS) entry which is preliminary data.</text>
</comment>
<feature type="transmembrane region" description="Helical" evidence="6">
    <location>
        <begin position="37"/>
        <end position="58"/>
    </location>
</feature>
<dbReference type="RefSeq" id="WP_206369926.1">
    <property type="nucleotide sequence ID" value="NZ_CAWPTM010000029.1"/>
</dbReference>
<evidence type="ECO:0000313" key="7">
    <source>
        <dbReference type="EMBL" id="MBN3578201.1"/>
    </source>
</evidence>